<dbReference type="EMBL" id="ASHM01068301">
    <property type="protein sequence ID" value="PNX54531.1"/>
    <property type="molecule type" value="Genomic_DNA"/>
</dbReference>
<name>A0A2K3JKH7_TRIPR</name>
<comment type="caution">
    <text evidence="1">The sequence shown here is derived from an EMBL/GenBank/DDBJ whole genome shotgun (WGS) entry which is preliminary data.</text>
</comment>
<dbReference type="Proteomes" id="UP000236291">
    <property type="component" value="Unassembled WGS sequence"/>
</dbReference>
<dbReference type="AlphaFoldDB" id="A0A2K3JKH7"/>
<evidence type="ECO:0000313" key="1">
    <source>
        <dbReference type="EMBL" id="PNX54531.1"/>
    </source>
</evidence>
<feature type="non-terminal residue" evidence="1">
    <location>
        <position position="70"/>
    </location>
</feature>
<reference evidence="1 2" key="2">
    <citation type="journal article" date="2017" name="Front. Plant Sci.">
        <title>Gene Classification and Mining of Molecular Markers Useful in Red Clover (Trifolium pratense) Breeding.</title>
        <authorList>
            <person name="Istvanek J."/>
            <person name="Dluhosova J."/>
            <person name="Dluhos P."/>
            <person name="Patkova L."/>
            <person name="Nedelnik J."/>
            <person name="Repkova J."/>
        </authorList>
    </citation>
    <scope>NUCLEOTIDE SEQUENCE [LARGE SCALE GENOMIC DNA]</scope>
    <source>
        <strain evidence="2">cv. Tatra</strain>
        <tissue evidence="1">Young leaves</tissue>
    </source>
</reference>
<gene>
    <name evidence="1" type="ORF">L195_g048151</name>
</gene>
<protein>
    <submittedName>
        <fullName evidence="1">Uncharacterized protein</fullName>
    </submittedName>
</protein>
<organism evidence="1 2">
    <name type="scientific">Trifolium pratense</name>
    <name type="common">Red clover</name>
    <dbReference type="NCBI Taxonomy" id="57577"/>
    <lineage>
        <taxon>Eukaryota</taxon>
        <taxon>Viridiplantae</taxon>
        <taxon>Streptophyta</taxon>
        <taxon>Embryophyta</taxon>
        <taxon>Tracheophyta</taxon>
        <taxon>Spermatophyta</taxon>
        <taxon>Magnoliopsida</taxon>
        <taxon>eudicotyledons</taxon>
        <taxon>Gunneridae</taxon>
        <taxon>Pentapetalae</taxon>
        <taxon>rosids</taxon>
        <taxon>fabids</taxon>
        <taxon>Fabales</taxon>
        <taxon>Fabaceae</taxon>
        <taxon>Papilionoideae</taxon>
        <taxon>50 kb inversion clade</taxon>
        <taxon>NPAAA clade</taxon>
        <taxon>Hologalegina</taxon>
        <taxon>IRL clade</taxon>
        <taxon>Trifolieae</taxon>
        <taxon>Trifolium</taxon>
    </lineage>
</organism>
<evidence type="ECO:0000313" key="2">
    <source>
        <dbReference type="Proteomes" id="UP000236291"/>
    </source>
</evidence>
<proteinExistence type="predicted"/>
<reference evidence="1 2" key="1">
    <citation type="journal article" date="2014" name="Am. J. Bot.">
        <title>Genome assembly and annotation for red clover (Trifolium pratense; Fabaceae).</title>
        <authorList>
            <person name="Istvanek J."/>
            <person name="Jaros M."/>
            <person name="Krenek A."/>
            <person name="Repkova J."/>
        </authorList>
    </citation>
    <scope>NUCLEOTIDE SEQUENCE [LARGE SCALE GENOMIC DNA]</scope>
    <source>
        <strain evidence="2">cv. Tatra</strain>
        <tissue evidence="1">Young leaves</tissue>
    </source>
</reference>
<sequence>MYDFTGPPKVEFPRRAVNEEYLVGLSDVAFASTNPSLIVASDYGHPTVAVWDTRAEDLPIRQLQTGLADA</sequence>
<accession>A0A2K3JKH7</accession>